<keyword evidence="2" id="KW-0813">Transport</keyword>
<reference evidence="8" key="1">
    <citation type="submission" date="2023-08" db="EMBL/GenBank/DDBJ databases">
        <title>Black Yeasts Isolated from many extreme environments.</title>
        <authorList>
            <person name="Coleine C."/>
            <person name="Stajich J.E."/>
            <person name="Selbmann L."/>
        </authorList>
    </citation>
    <scope>NUCLEOTIDE SEQUENCE</scope>
    <source>
        <strain evidence="8">CCFEE 5810</strain>
    </source>
</reference>
<dbReference type="PANTHER" id="PTHR43791">
    <property type="entry name" value="PERMEASE-RELATED"/>
    <property type="match status" value="1"/>
</dbReference>
<dbReference type="PANTHER" id="PTHR43791:SF36">
    <property type="entry name" value="TRANSPORTER, PUTATIVE (AFU_ORTHOLOGUE AFUA_6G08340)-RELATED"/>
    <property type="match status" value="1"/>
</dbReference>
<feature type="transmembrane region" description="Helical" evidence="6">
    <location>
        <begin position="348"/>
        <end position="368"/>
    </location>
</feature>
<feature type="transmembrane region" description="Helical" evidence="6">
    <location>
        <begin position="374"/>
        <end position="394"/>
    </location>
</feature>
<feature type="transmembrane region" description="Helical" evidence="6">
    <location>
        <begin position="439"/>
        <end position="458"/>
    </location>
</feature>
<evidence type="ECO:0000313" key="8">
    <source>
        <dbReference type="EMBL" id="KAK5708012.1"/>
    </source>
</evidence>
<feature type="transmembrane region" description="Helical" evidence="6">
    <location>
        <begin position="315"/>
        <end position="336"/>
    </location>
</feature>
<feature type="transmembrane region" description="Helical" evidence="6">
    <location>
        <begin position="406"/>
        <end position="427"/>
    </location>
</feature>
<accession>A0AAN7WEV9</accession>
<feature type="transmembrane region" description="Helical" evidence="6">
    <location>
        <begin position="145"/>
        <end position="167"/>
    </location>
</feature>
<dbReference type="GO" id="GO:0022857">
    <property type="term" value="F:transmembrane transporter activity"/>
    <property type="evidence" value="ECO:0007669"/>
    <property type="project" value="InterPro"/>
</dbReference>
<evidence type="ECO:0000259" key="7">
    <source>
        <dbReference type="PROSITE" id="PS50850"/>
    </source>
</evidence>
<feature type="transmembrane region" description="Helical" evidence="6">
    <location>
        <begin position="179"/>
        <end position="199"/>
    </location>
</feature>
<evidence type="ECO:0000256" key="6">
    <source>
        <dbReference type="SAM" id="Phobius"/>
    </source>
</evidence>
<dbReference type="EMBL" id="JAVRQU010000001">
    <property type="protein sequence ID" value="KAK5708012.1"/>
    <property type="molecule type" value="Genomic_DNA"/>
</dbReference>
<protein>
    <recommendedName>
        <fullName evidence="7">Major facilitator superfamily (MFS) profile domain-containing protein</fullName>
    </recommendedName>
</protein>
<feature type="transmembrane region" description="Helical" evidence="6">
    <location>
        <begin position="90"/>
        <end position="112"/>
    </location>
</feature>
<dbReference type="InterPro" id="IPR011701">
    <property type="entry name" value="MFS"/>
</dbReference>
<feature type="transmembrane region" description="Helical" evidence="6">
    <location>
        <begin position="211"/>
        <end position="234"/>
    </location>
</feature>
<comment type="caution">
    <text evidence="8">The sequence shown here is derived from an EMBL/GenBank/DDBJ whole genome shotgun (WGS) entry which is preliminary data.</text>
</comment>
<evidence type="ECO:0000256" key="2">
    <source>
        <dbReference type="ARBA" id="ARBA00022448"/>
    </source>
</evidence>
<gene>
    <name evidence="8" type="ORF">LTR97_000552</name>
</gene>
<proteinExistence type="predicted"/>
<keyword evidence="5 6" id="KW-0472">Membrane</keyword>
<feature type="domain" description="Major facilitator superfamily (MFS) profile" evidence="7">
    <location>
        <begin position="53"/>
        <end position="497"/>
    </location>
</feature>
<organism evidence="8 9">
    <name type="scientific">Elasticomyces elasticus</name>
    <dbReference type="NCBI Taxonomy" id="574655"/>
    <lineage>
        <taxon>Eukaryota</taxon>
        <taxon>Fungi</taxon>
        <taxon>Dikarya</taxon>
        <taxon>Ascomycota</taxon>
        <taxon>Pezizomycotina</taxon>
        <taxon>Dothideomycetes</taxon>
        <taxon>Dothideomycetidae</taxon>
        <taxon>Mycosphaerellales</taxon>
        <taxon>Teratosphaeriaceae</taxon>
        <taxon>Elasticomyces</taxon>
    </lineage>
</organism>
<keyword evidence="4 6" id="KW-1133">Transmembrane helix</keyword>
<evidence type="ECO:0000256" key="5">
    <source>
        <dbReference type="ARBA" id="ARBA00023136"/>
    </source>
</evidence>
<evidence type="ECO:0000256" key="1">
    <source>
        <dbReference type="ARBA" id="ARBA00004141"/>
    </source>
</evidence>
<dbReference type="GO" id="GO:0016020">
    <property type="term" value="C:membrane"/>
    <property type="evidence" value="ECO:0007669"/>
    <property type="project" value="UniProtKB-SubCell"/>
</dbReference>
<sequence>MSSQPNKPESCIQLEHIKGDARKDMDEDAMTDEQKKAARTVEKRLKLKLDFTILPLLSMIYFLAQMGRSDLANAAVAGMNKELGITARQYSTVASIFYVGYIVLQLPGTLLIRKIGPPAQFGLAMLAWGLTTTLAVEIHSYGGLLAMRIVVGGIEAFVQGAIFYLTFFYQGSELATRFATLYSTVALAGSCNGLIAYAITLTLDGHHGWRAWRWIFLVEGVLPIACSFLVFFLLPKTPEGASPRIFSETEKAMMVRRSRAAQNTGESSVRYKLLLRLLADPLFWMLNVMGMALHYCTSSLSNFLPAILVGFGWTGVKAQVMSVVVYACAFVGILSFSYASDRLAKRGLIVSIGSGVAAIGYAILLGSTNLSARFAATCLCAFGTYPGIAIVGAWTSTNNPGYTYRGGALALINMISQCISIASSHAYDDPPIYRKGNAVALGMMVITCVTAMALSVVYQRLNAIKKREQYSEAAEILRARYTVDDISHRHPDVFFHV</sequence>
<dbReference type="Gene3D" id="1.20.1250.20">
    <property type="entry name" value="MFS general substrate transporter like domains"/>
    <property type="match status" value="2"/>
</dbReference>
<evidence type="ECO:0000313" key="9">
    <source>
        <dbReference type="Proteomes" id="UP001310594"/>
    </source>
</evidence>
<feature type="transmembrane region" description="Helical" evidence="6">
    <location>
        <begin position="119"/>
        <end position="139"/>
    </location>
</feature>
<dbReference type="AlphaFoldDB" id="A0AAN7WEV9"/>
<dbReference type="PROSITE" id="PS50850">
    <property type="entry name" value="MFS"/>
    <property type="match status" value="1"/>
</dbReference>
<feature type="transmembrane region" description="Helical" evidence="6">
    <location>
        <begin position="45"/>
        <end position="64"/>
    </location>
</feature>
<evidence type="ECO:0000256" key="3">
    <source>
        <dbReference type="ARBA" id="ARBA00022692"/>
    </source>
</evidence>
<dbReference type="Proteomes" id="UP001310594">
    <property type="component" value="Unassembled WGS sequence"/>
</dbReference>
<name>A0AAN7WEV9_9PEZI</name>
<dbReference type="InterPro" id="IPR036259">
    <property type="entry name" value="MFS_trans_sf"/>
</dbReference>
<feature type="transmembrane region" description="Helical" evidence="6">
    <location>
        <begin position="273"/>
        <end position="295"/>
    </location>
</feature>
<comment type="subcellular location">
    <subcellularLocation>
        <location evidence="1">Membrane</location>
        <topology evidence="1">Multi-pass membrane protein</topology>
    </subcellularLocation>
</comment>
<dbReference type="InterPro" id="IPR020846">
    <property type="entry name" value="MFS_dom"/>
</dbReference>
<keyword evidence="3 6" id="KW-0812">Transmembrane</keyword>
<dbReference type="Pfam" id="PF07690">
    <property type="entry name" value="MFS_1"/>
    <property type="match status" value="1"/>
</dbReference>
<dbReference type="SUPFAM" id="SSF103473">
    <property type="entry name" value="MFS general substrate transporter"/>
    <property type="match status" value="1"/>
</dbReference>
<evidence type="ECO:0000256" key="4">
    <source>
        <dbReference type="ARBA" id="ARBA00022989"/>
    </source>
</evidence>